<comment type="caution">
    <text evidence="1">The sequence shown here is derived from an EMBL/GenBank/DDBJ whole genome shotgun (WGS) entry which is preliminary data.</text>
</comment>
<evidence type="ECO:0000313" key="1">
    <source>
        <dbReference type="EMBL" id="KKM23786.1"/>
    </source>
</evidence>
<organism evidence="1">
    <name type="scientific">marine sediment metagenome</name>
    <dbReference type="NCBI Taxonomy" id="412755"/>
    <lineage>
        <taxon>unclassified sequences</taxon>
        <taxon>metagenomes</taxon>
        <taxon>ecological metagenomes</taxon>
    </lineage>
</organism>
<gene>
    <name evidence="1" type="ORF">LCGC14_1611680</name>
</gene>
<dbReference type="AlphaFoldDB" id="A0A0F9I832"/>
<name>A0A0F9I832_9ZZZZ</name>
<dbReference type="EMBL" id="LAZR01013053">
    <property type="protein sequence ID" value="KKM23786.1"/>
    <property type="molecule type" value="Genomic_DNA"/>
</dbReference>
<proteinExistence type="predicted"/>
<accession>A0A0F9I832</accession>
<sequence length="50" mass="5742">MAMEDDVFGYMRWLHDVGLIETANIIGMSLGMTRLDMNGVLIFDYNENID</sequence>
<reference evidence="1" key="1">
    <citation type="journal article" date="2015" name="Nature">
        <title>Complex archaea that bridge the gap between prokaryotes and eukaryotes.</title>
        <authorList>
            <person name="Spang A."/>
            <person name="Saw J.H."/>
            <person name="Jorgensen S.L."/>
            <person name="Zaremba-Niedzwiedzka K."/>
            <person name="Martijn J."/>
            <person name="Lind A.E."/>
            <person name="van Eijk R."/>
            <person name="Schleper C."/>
            <person name="Guy L."/>
            <person name="Ettema T.J."/>
        </authorList>
    </citation>
    <scope>NUCLEOTIDE SEQUENCE</scope>
</reference>
<protein>
    <submittedName>
        <fullName evidence="1">Uncharacterized protein</fullName>
    </submittedName>
</protein>